<keyword evidence="2" id="KW-1185">Reference proteome</keyword>
<reference evidence="2" key="1">
    <citation type="submission" date="2016-10" db="EMBL/GenBank/DDBJ databases">
        <authorList>
            <person name="Varghese N."/>
            <person name="Submissions S."/>
        </authorList>
    </citation>
    <scope>NUCLEOTIDE SEQUENCE [LARGE SCALE GENOMIC DNA]</scope>
    <source>
        <strain evidence="2">DSM 8415</strain>
    </source>
</reference>
<dbReference type="OrthoDB" id="5502352at2"/>
<dbReference type="EMBL" id="FMYU01000020">
    <property type="protein sequence ID" value="SDD06578.1"/>
    <property type="molecule type" value="Genomic_DNA"/>
</dbReference>
<name>A0A1G6RPV6_9BACT</name>
<dbReference type="RefSeq" id="WP_092129783.1">
    <property type="nucleotide sequence ID" value="NZ_FMYU01000020.1"/>
</dbReference>
<evidence type="ECO:0008006" key="3">
    <source>
        <dbReference type="Google" id="ProtNLM"/>
    </source>
</evidence>
<dbReference type="Proteomes" id="UP000199411">
    <property type="component" value="Unassembled WGS sequence"/>
</dbReference>
<sequence>MGFNLDNKAEGIKGLIEGDFKGGGANIGTDGNGKFRLRRAFFVKEFCQEGCNYTPWLLVGQDYSPGNFDVYSLNGLNNTAGTDLTKKIPQVAFGVKLDLGAAKLNPYITFEDIQGYVTSKVSQRASMPGIGIKVPVEFETGLGSPAKFYAQFQWQQTKQTYNNSDNDENSYIIGTGLELPIYAFSLKGDVYYAKAFTGFGAPTDKISPPSFYLNGNSLEKVSSTGWALQAKVDFNKLAQVPISIAGGYSQIIYGNLTTLSSSDYARKAATVYANLAYNLTKSASLGLEYDRNITYYVGSKNDPNHAQYSNQVFLVGTYKF</sequence>
<dbReference type="SUPFAM" id="SSF56935">
    <property type="entry name" value="Porins"/>
    <property type="match status" value="1"/>
</dbReference>
<organism evidence="1 2">
    <name type="scientific">Desulfurella multipotens</name>
    <dbReference type="NCBI Taxonomy" id="79269"/>
    <lineage>
        <taxon>Bacteria</taxon>
        <taxon>Pseudomonadati</taxon>
        <taxon>Campylobacterota</taxon>
        <taxon>Desulfurellia</taxon>
        <taxon>Desulfurellales</taxon>
        <taxon>Desulfurellaceae</taxon>
        <taxon>Desulfurella</taxon>
    </lineage>
</organism>
<evidence type="ECO:0000313" key="2">
    <source>
        <dbReference type="Proteomes" id="UP000199411"/>
    </source>
</evidence>
<protein>
    <recommendedName>
        <fullName evidence="3">Porin</fullName>
    </recommendedName>
</protein>
<accession>A0A1G6RPV6</accession>
<proteinExistence type="predicted"/>
<evidence type="ECO:0000313" key="1">
    <source>
        <dbReference type="EMBL" id="SDD06578.1"/>
    </source>
</evidence>
<gene>
    <name evidence="1" type="ORF">SAMN05660835_01834</name>
</gene>
<dbReference type="AlphaFoldDB" id="A0A1G6RPV6"/>